<dbReference type="EMBL" id="RIBY02001579">
    <property type="protein sequence ID" value="KAH9828406.1"/>
    <property type="molecule type" value="Genomic_DNA"/>
</dbReference>
<organism evidence="1 2">
    <name type="scientific">Teratosphaeria destructans</name>
    <dbReference type="NCBI Taxonomy" id="418781"/>
    <lineage>
        <taxon>Eukaryota</taxon>
        <taxon>Fungi</taxon>
        <taxon>Dikarya</taxon>
        <taxon>Ascomycota</taxon>
        <taxon>Pezizomycotina</taxon>
        <taxon>Dothideomycetes</taxon>
        <taxon>Dothideomycetidae</taxon>
        <taxon>Mycosphaerellales</taxon>
        <taxon>Teratosphaeriaceae</taxon>
        <taxon>Teratosphaeria</taxon>
    </lineage>
</organism>
<proteinExistence type="predicted"/>
<feature type="non-terminal residue" evidence="1">
    <location>
        <position position="1"/>
    </location>
</feature>
<protein>
    <submittedName>
        <fullName evidence="1">Uncharacterized protein</fullName>
    </submittedName>
</protein>
<sequence length="435" mass="45172">GTLDAGEVVGGVGDVEAALVEGVFAEEVDGGEVEGGGAGGAAGGGEGFWVRGGGEGGGEAVAGVGAVGGDLVGVGGEVVAFAGDGVGEVGFDEGHGGDGGGGEGLDDLQRGHEGVLFDLVEHGGDFGAGVGEDLRGGGEVGEGGGVEGGFFGAVFVERADGAAGVVGGGVGAEDVGAEAAALGDEDGAVAELFEVREEEDVGGVDREVLGFEEVSRFAFPFRLLFGAGGAGLVEVDLEEGGVEVGFLIGLEMVAADQSLQELDELIGVVDECREGCAWLWYRVLDVLFRGGLYDLSRPLLARRCCPDTHAWQRDQRYQVLHSRFRHRPKPTTRLGFRWSLLDDDGIFLWTVLSREVIDEEPRGVLWFMLEQHGAVLHEVITMLLMSPGQEGGLLVVATLAAHDDGSVQIKFELAWLVNELFQLVHIFQLGVAIQQ</sequence>
<reference evidence="1 2" key="1">
    <citation type="journal article" date="2018" name="IMA Fungus">
        <title>IMA Genome-F 10: Nine draft genome sequences of Claviceps purpurea s.lat., including C. arundinis, C. humidiphila, and C. cf. spartinae, pseudomolecules for the pitch canker pathogen Fusarium circinatum, draft genome of Davidsoniella eucalypti, Grosmannia galeiformis, Quambalaria eucalypti, and Teratosphaeria destructans.</title>
        <authorList>
            <person name="Wingfield B.D."/>
            <person name="Liu M."/>
            <person name="Nguyen H.D."/>
            <person name="Lane F.A."/>
            <person name="Morgan S.W."/>
            <person name="De Vos L."/>
            <person name="Wilken P.M."/>
            <person name="Duong T.A."/>
            <person name="Aylward J."/>
            <person name="Coetzee M.P."/>
            <person name="Dadej K."/>
            <person name="De Beer Z.W."/>
            <person name="Findlay W."/>
            <person name="Havenga M."/>
            <person name="Kolarik M."/>
            <person name="Menzies J.G."/>
            <person name="Naidoo K."/>
            <person name="Pochopski O."/>
            <person name="Shoukouhi P."/>
            <person name="Santana Q.C."/>
            <person name="Seifert K.A."/>
            <person name="Soal N."/>
            <person name="Steenkamp E.T."/>
            <person name="Tatham C.T."/>
            <person name="van der Nest M.A."/>
            <person name="Wingfield M.J."/>
        </authorList>
    </citation>
    <scope>NUCLEOTIDE SEQUENCE [LARGE SCALE GENOMIC DNA]</scope>
    <source>
        <strain evidence="1">CMW44962</strain>
    </source>
</reference>
<dbReference type="Proteomes" id="UP001138500">
    <property type="component" value="Unassembled WGS sequence"/>
</dbReference>
<keyword evidence="2" id="KW-1185">Reference proteome</keyword>
<name>A0A9W7STC6_9PEZI</name>
<evidence type="ECO:0000313" key="2">
    <source>
        <dbReference type="Proteomes" id="UP001138500"/>
    </source>
</evidence>
<reference evidence="1 2" key="2">
    <citation type="journal article" date="2021" name="Curr. Genet.">
        <title>Genetic response to nitrogen starvation in the aggressive Eucalyptus foliar pathogen Teratosphaeria destructans.</title>
        <authorList>
            <person name="Havenga M."/>
            <person name="Wingfield B.D."/>
            <person name="Wingfield M.J."/>
            <person name="Dreyer L.L."/>
            <person name="Roets F."/>
            <person name="Aylward J."/>
        </authorList>
    </citation>
    <scope>NUCLEOTIDE SEQUENCE [LARGE SCALE GENOMIC DNA]</scope>
    <source>
        <strain evidence="1">CMW44962</strain>
    </source>
</reference>
<dbReference type="AlphaFoldDB" id="A0A9W7STC6"/>
<gene>
    <name evidence="1" type="ORF">Tdes44962_MAKER09315</name>
</gene>
<evidence type="ECO:0000313" key="1">
    <source>
        <dbReference type="EMBL" id="KAH9828406.1"/>
    </source>
</evidence>
<comment type="caution">
    <text evidence="1">The sequence shown here is derived from an EMBL/GenBank/DDBJ whole genome shotgun (WGS) entry which is preliminary data.</text>
</comment>
<accession>A0A9W7STC6</accession>